<evidence type="ECO:0000256" key="3">
    <source>
        <dbReference type="ARBA" id="ARBA00022617"/>
    </source>
</evidence>
<dbReference type="Proteomes" id="UP000076744">
    <property type="component" value="Unassembled WGS sequence"/>
</dbReference>
<feature type="binding site" description="axial binding residue" evidence="6">
    <location>
        <position position="463"/>
    </location>
    <ligand>
        <name>heme</name>
        <dbReference type="ChEBI" id="CHEBI:30413"/>
    </ligand>
    <ligandPart>
        <name>Fe</name>
        <dbReference type="ChEBI" id="CHEBI:18248"/>
    </ligandPart>
</feature>
<organism evidence="9 10">
    <name type="scientific">Cordyceps fumosorosea (strain ARSEF 2679)</name>
    <name type="common">Isaria fumosorosea</name>
    <dbReference type="NCBI Taxonomy" id="1081104"/>
    <lineage>
        <taxon>Eukaryota</taxon>
        <taxon>Fungi</taxon>
        <taxon>Dikarya</taxon>
        <taxon>Ascomycota</taxon>
        <taxon>Pezizomycotina</taxon>
        <taxon>Sordariomycetes</taxon>
        <taxon>Hypocreomycetidae</taxon>
        <taxon>Hypocreales</taxon>
        <taxon>Cordycipitaceae</taxon>
        <taxon>Cordyceps</taxon>
    </lineage>
</organism>
<dbReference type="GO" id="GO:0005506">
    <property type="term" value="F:iron ion binding"/>
    <property type="evidence" value="ECO:0007669"/>
    <property type="project" value="InterPro"/>
</dbReference>
<dbReference type="GO" id="GO:0016705">
    <property type="term" value="F:oxidoreductase activity, acting on paired donors, with incorporation or reduction of molecular oxygen"/>
    <property type="evidence" value="ECO:0007669"/>
    <property type="project" value="InterPro"/>
</dbReference>
<dbReference type="PANTHER" id="PTHR24305:SF210">
    <property type="entry name" value="CYTOCHROME P450 MONOOXYGENASE ASQL-RELATED"/>
    <property type="match status" value="1"/>
</dbReference>
<evidence type="ECO:0000256" key="7">
    <source>
        <dbReference type="RuleBase" id="RU000461"/>
    </source>
</evidence>
<keyword evidence="3 6" id="KW-0349">Heme</keyword>
<evidence type="ECO:0000256" key="8">
    <source>
        <dbReference type="SAM" id="Phobius"/>
    </source>
</evidence>
<reference evidence="9 10" key="1">
    <citation type="journal article" date="2016" name="Genome Biol. Evol.">
        <title>Divergent and convergent evolution of fungal pathogenicity.</title>
        <authorList>
            <person name="Shang Y."/>
            <person name="Xiao G."/>
            <person name="Zheng P."/>
            <person name="Cen K."/>
            <person name="Zhan S."/>
            <person name="Wang C."/>
        </authorList>
    </citation>
    <scope>NUCLEOTIDE SEQUENCE [LARGE SCALE GENOMIC DNA]</scope>
    <source>
        <strain evidence="9 10">ARSEF 2679</strain>
    </source>
</reference>
<keyword evidence="7" id="KW-0560">Oxidoreductase</keyword>
<dbReference type="InterPro" id="IPR001128">
    <property type="entry name" value="Cyt_P450"/>
</dbReference>
<dbReference type="SUPFAM" id="SSF48264">
    <property type="entry name" value="Cytochrome P450"/>
    <property type="match status" value="1"/>
</dbReference>
<dbReference type="PRINTS" id="PR00463">
    <property type="entry name" value="EP450I"/>
</dbReference>
<dbReference type="InterPro" id="IPR017972">
    <property type="entry name" value="Cyt_P450_CS"/>
</dbReference>
<dbReference type="GO" id="GO:0004497">
    <property type="term" value="F:monooxygenase activity"/>
    <property type="evidence" value="ECO:0007669"/>
    <property type="project" value="UniProtKB-KW"/>
</dbReference>
<gene>
    <name evidence="9" type="ORF">ISF_03058</name>
</gene>
<dbReference type="PANTHER" id="PTHR24305">
    <property type="entry name" value="CYTOCHROME P450"/>
    <property type="match status" value="1"/>
</dbReference>
<comment type="caution">
    <text evidence="9">The sequence shown here is derived from an EMBL/GenBank/DDBJ whole genome shotgun (WGS) entry which is preliminary data.</text>
</comment>
<sequence>MKHIENLTEAFGQISRNSWVDNKEFLGQVPLISWVQLGAVLTTAYLVVRAVYLLYFHPLAKFPGPKVAALTDIWYMYHWFTGRYPWAIEAVIKEYGDVVRIAPNEVVFFRAEAMNDIMMSGTKGRPVFRKSDFYFRIGAHTGIAAEQDPEKHRIIRKWMAPAFSPRALKEQDPVLHRVIDNGIDKLATKGNTPEGLDMTAWCDWIACDLAGSLGYGWDYKNMENESSNSLRWFNSSMFWVTLDQAFKRFPLLHPLVYLALPPNLVRFLLEHKRIVRDRVKNYKDYKQRDYFSSLVQEGKTPPNENVDWILAQAVHVFVGGLDPDTQLFWSAILFLTQNPDKLKKFTDEVRGKFARYEDIEDEELTHLPWLKAVIEESLRLHTNGAFGQPRISPGATVDGHYIPKGVKVQTSLFAAFHSERYWHKPRSFCPERWLPSTDPDYDTVFDKDVHDCFRPFSAGTRSCIGQNMGYRQARVLLAKMAWKLDWEIANADEFDWERDIRLYAIWTRPIFKARYRLSDVAKAAAAEQEEKPIAA</sequence>
<dbReference type="RefSeq" id="XP_018706392.1">
    <property type="nucleotide sequence ID" value="XM_018846664.1"/>
</dbReference>
<keyword evidence="7" id="KW-0503">Monooxygenase</keyword>
<dbReference type="AlphaFoldDB" id="A0A168B922"/>
<name>A0A168B922_CORFA</name>
<comment type="cofactor">
    <cofactor evidence="1 6">
        <name>heme</name>
        <dbReference type="ChEBI" id="CHEBI:30413"/>
    </cofactor>
</comment>
<accession>A0A168B922</accession>
<keyword evidence="5 6" id="KW-0408">Iron</keyword>
<keyword evidence="8" id="KW-0472">Membrane</keyword>
<evidence type="ECO:0000313" key="10">
    <source>
        <dbReference type="Proteomes" id="UP000076744"/>
    </source>
</evidence>
<dbReference type="PRINTS" id="PR00385">
    <property type="entry name" value="P450"/>
</dbReference>
<evidence type="ECO:0000256" key="6">
    <source>
        <dbReference type="PIRSR" id="PIRSR602401-1"/>
    </source>
</evidence>
<proteinExistence type="inferred from homology"/>
<dbReference type="PROSITE" id="PS00086">
    <property type="entry name" value="CYTOCHROME_P450"/>
    <property type="match status" value="1"/>
</dbReference>
<evidence type="ECO:0000256" key="2">
    <source>
        <dbReference type="ARBA" id="ARBA00010617"/>
    </source>
</evidence>
<keyword evidence="4 6" id="KW-0479">Metal-binding</keyword>
<dbReference type="OrthoDB" id="1470350at2759"/>
<dbReference type="InterPro" id="IPR002401">
    <property type="entry name" value="Cyt_P450_E_grp-I"/>
</dbReference>
<dbReference type="GO" id="GO:0020037">
    <property type="term" value="F:heme binding"/>
    <property type="evidence" value="ECO:0007669"/>
    <property type="project" value="InterPro"/>
</dbReference>
<dbReference type="STRING" id="1081104.A0A168B922"/>
<dbReference type="GeneID" id="30019350"/>
<evidence type="ECO:0000313" key="9">
    <source>
        <dbReference type="EMBL" id="OAA69788.1"/>
    </source>
</evidence>
<feature type="transmembrane region" description="Helical" evidence="8">
    <location>
        <begin position="31"/>
        <end position="56"/>
    </location>
</feature>
<keyword evidence="10" id="KW-1185">Reference proteome</keyword>
<dbReference type="Gene3D" id="1.10.630.10">
    <property type="entry name" value="Cytochrome P450"/>
    <property type="match status" value="1"/>
</dbReference>
<evidence type="ECO:0000256" key="5">
    <source>
        <dbReference type="ARBA" id="ARBA00023004"/>
    </source>
</evidence>
<evidence type="ECO:0000256" key="4">
    <source>
        <dbReference type="ARBA" id="ARBA00022723"/>
    </source>
</evidence>
<dbReference type="EMBL" id="AZHB01000005">
    <property type="protein sequence ID" value="OAA69788.1"/>
    <property type="molecule type" value="Genomic_DNA"/>
</dbReference>
<dbReference type="Pfam" id="PF00067">
    <property type="entry name" value="p450"/>
    <property type="match status" value="1"/>
</dbReference>
<dbReference type="InterPro" id="IPR036396">
    <property type="entry name" value="Cyt_P450_sf"/>
</dbReference>
<keyword evidence="8" id="KW-0812">Transmembrane</keyword>
<keyword evidence="8" id="KW-1133">Transmembrane helix</keyword>
<comment type="similarity">
    <text evidence="2 7">Belongs to the cytochrome P450 family.</text>
</comment>
<protein>
    <submittedName>
        <fullName evidence="9">Cytochrome P450</fullName>
    </submittedName>
</protein>
<evidence type="ECO:0000256" key="1">
    <source>
        <dbReference type="ARBA" id="ARBA00001971"/>
    </source>
</evidence>
<dbReference type="InterPro" id="IPR050121">
    <property type="entry name" value="Cytochrome_P450_monoxygenase"/>
</dbReference>